<evidence type="ECO:0000313" key="2">
    <source>
        <dbReference type="Proteomes" id="UP000292580"/>
    </source>
</evidence>
<accession>A0A483CSE9</accession>
<dbReference type="AlphaFoldDB" id="A0A483CSE9"/>
<dbReference type="EMBL" id="PGCL01000008">
    <property type="protein sequence ID" value="TAJ43356.1"/>
    <property type="molecule type" value="Genomic_DNA"/>
</dbReference>
<dbReference type="SUPFAM" id="SSF50447">
    <property type="entry name" value="Translation proteins"/>
    <property type="match status" value="1"/>
</dbReference>
<dbReference type="Gene3D" id="2.40.10.230">
    <property type="entry name" value="Probable tRNA pseudouridine synthase domain"/>
    <property type="match status" value="1"/>
</dbReference>
<proteinExistence type="predicted"/>
<sequence length="84" mass="9418">MKLVGPIIKICGSHTLILRCDAAQLPRLYGEVFDRRLRPAGKIVDIFGNVASPFAAVRCRQNCTIRTGEKLYTKGDGKWQKSRN</sequence>
<gene>
    <name evidence="1" type="ORF">CUJ86_11280</name>
</gene>
<dbReference type="InterPro" id="IPR038664">
    <property type="entry name" value="Gar1/Naf1_Cbf5-bd_sf"/>
</dbReference>
<dbReference type="Proteomes" id="UP000292580">
    <property type="component" value="Unassembled WGS sequence"/>
</dbReference>
<organism evidence="1 2">
    <name type="scientific">Methanofollis fontis</name>
    <dbReference type="NCBI Taxonomy" id="2052832"/>
    <lineage>
        <taxon>Archaea</taxon>
        <taxon>Methanobacteriati</taxon>
        <taxon>Methanobacteriota</taxon>
        <taxon>Stenosarchaea group</taxon>
        <taxon>Methanomicrobia</taxon>
        <taxon>Methanomicrobiales</taxon>
        <taxon>Methanomicrobiaceae</taxon>
        <taxon>Methanofollis</taxon>
    </lineage>
</organism>
<keyword evidence="2" id="KW-1185">Reference proteome</keyword>
<comment type="caution">
    <text evidence="1">The sequence shown here is derived from an EMBL/GenBank/DDBJ whole genome shotgun (WGS) entry which is preliminary data.</text>
</comment>
<evidence type="ECO:0000313" key="1">
    <source>
        <dbReference type="EMBL" id="TAJ43356.1"/>
    </source>
</evidence>
<protein>
    <submittedName>
        <fullName evidence="1">RNA-binding protein</fullName>
    </submittedName>
</protein>
<reference evidence="1 2" key="1">
    <citation type="submission" date="2017-11" db="EMBL/GenBank/DDBJ databases">
        <title>Isolation and Characterization of Methanofollis Species from Methane Seep Offshore SW Taiwan.</title>
        <authorList>
            <person name="Teng N.-H."/>
            <person name="Lai M.-C."/>
            <person name="Chen S.-C."/>
        </authorList>
    </citation>
    <scope>NUCLEOTIDE SEQUENCE [LARGE SCALE GENOMIC DNA]</scope>
    <source>
        <strain evidence="1 2">FWC-SCC2</strain>
    </source>
</reference>
<name>A0A483CSE9_9EURY</name>
<dbReference type="InterPro" id="IPR009000">
    <property type="entry name" value="Transl_B-barrel_sf"/>
</dbReference>